<evidence type="ECO:0000313" key="2">
    <source>
        <dbReference type="Proteomes" id="UP000005239"/>
    </source>
</evidence>
<accession>A0A8R1Z7C9</accession>
<dbReference type="Proteomes" id="UP000005239">
    <property type="component" value="Unassembled WGS sequence"/>
</dbReference>
<reference evidence="1" key="2">
    <citation type="submission" date="2022-06" db="UniProtKB">
        <authorList>
            <consortium name="EnsemblMetazoa"/>
        </authorList>
    </citation>
    <scope>IDENTIFICATION</scope>
    <source>
        <strain evidence="1">PS312</strain>
    </source>
</reference>
<evidence type="ECO:0000313" key="1">
    <source>
        <dbReference type="EnsemblMetazoa" id="PPA44717.1"/>
    </source>
</evidence>
<accession>A0A2A6CI10</accession>
<organism evidence="1 2">
    <name type="scientific">Pristionchus pacificus</name>
    <name type="common">Parasitic nematode worm</name>
    <dbReference type="NCBI Taxonomy" id="54126"/>
    <lineage>
        <taxon>Eukaryota</taxon>
        <taxon>Metazoa</taxon>
        <taxon>Ecdysozoa</taxon>
        <taxon>Nematoda</taxon>
        <taxon>Chromadorea</taxon>
        <taxon>Rhabditida</taxon>
        <taxon>Rhabditina</taxon>
        <taxon>Diplogasteromorpha</taxon>
        <taxon>Diplogasteroidea</taxon>
        <taxon>Neodiplogasteridae</taxon>
        <taxon>Pristionchus</taxon>
    </lineage>
</organism>
<sequence>MKPVGPVVPYLLHHHSIQHEQVQVEELHVRSDCRVTLSAQVLNGRDGRYFSGAQLMVLCAPWKAYQLRSARRPGGRRDAFSPICKEMFSVRVKKRKVDPAAKMNKPFDLDRSEDGDDSRLIDAQHLGVPKMTYTTRLAVPPPRPSSGKYSWCDDKAYGSGGYASSPTTAFSPPPPSWVGALWKIDIAMMESAKKYWKVVSVIPNLQQRRVRGHALGRAGLLVPGLVPAGPGSVPGSGSGSGPVRRVAAAAATQYKYAQLQFNAPTCILGSVTLPERRDFPVGASLAIVVHCARSFLRADRFSGQGEGGMEGGVGEI</sequence>
<dbReference type="EnsemblMetazoa" id="PPA44717.1">
    <property type="protein sequence ID" value="PPA44717.1"/>
    <property type="gene ID" value="WBGene00283086"/>
</dbReference>
<proteinExistence type="predicted"/>
<protein>
    <submittedName>
        <fullName evidence="1">Uncharacterized protein</fullName>
    </submittedName>
</protein>
<name>A0A2A6CI10_PRIPA</name>
<gene>
    <name evidence="1" type="primary">WBGene00283086</name>
</gene>
<reference evidence="2" key="1">
    <citation type="journal article" date="2008" name="Nat. Genet.">
        <title>The Pristionchus pacificus genome provides a unique perspective on nematode lifestyle and parasitism.</title>
        <authorList>
            <person name="Dieterich C."/>
            <person name="Clifton S.W."/>
            <person name="Schuster L.N."/>
            <person name="Chinwalla A."/>
            <person name="Delehaunty K."/>
            <person name="Dinkelacker I."/>
            <person name="Fulton L."/>
            <person name="Fulton R."/>
            <person name="Godfrey J."/>
            <person name="Minx P."/>
            <person name="Mitreva M."/>
            <person name="Roeseler W."/>
            <person name="Tian H."/>
            <person name="Witte H."/>
            <person name="Yang S.P."/>
            <person name="Wilson R.K."/>
            <person name="Sommer R.J."/>
        </authorList>
    </citation>
    <scope>NUCLEOTIDE SEQUENCE [LARGE SCALE GENOMIC DNA]</scope>
    <source>
        <strain evidence="2">PS312</strain>
    </source>
</reference>
<dbReference type="AlphaFoldDB" id="A0A2A6CI10"/>
<keyword evidence="2" id="KW-1185">Reference proteome</keyword>